<evidence type="ECO:0000313" key="3">
    <source>
        <dbReference type="Proteomes" id="UP000017700"/>
    </source>
</evidence>
<dbReference type="STRING" id="104623.Ser39006_01423"/>
<reference evidence="2" key="4">
    <citation type="submission" date="2017-11" db="EMBL/GenBank/DDBJ databases">
        <title>Complete genome sequence of Serratia sp. ATCC 39006.</title>
        <authorList>
            <person name="Hampton H.G."/>
            <person name="Jackson S.A."/>
            <person name="Jauregui R."/>
            <person name="Poulter G.T.M."/>
            <person name="Salmond G.P.C."/>
            <person name="Fineran P.C."/>
        </authorList>
    </citation>
    <scope>NUCLEOTIDE SEQUENCE</scope>
    <source>
        <strain evidence="2">ATCC 39006</strain>
    </source>
</reference>
<accession>A0A2I5TNY1</accession>
<reference evidence="2 3" key="1">
    <citation type="journal article" date="2013" name="Genome Announc.">
        <title>Draft genome sequence of Serratia sp. strain ATCC 39006, a model bacterium for analysis of the biosynthesis and regulation of prodigiosin, a carbapenem, and gas vesicles.</title>
        <authorList>
            <person name="Fineran P.C."/>
            <person name="Iglesias Cans M.C."/>
            <person name="Ramsay J.P."/>
            <person name="Wilf N.M."/>
            <person name="Cossyleon D."/>
            <person name="McNeil M.B."/>
            <person name="Williamson N.R."/>
            <person name="Monson R.E."/>
            <person name="Becher S.A."/>
            <person name="Stanton J.A."/>
            <person name="Brugger K."/>
            <person name="Brown S.D."/>
            <person name="Salmond G.P."/>
        </authorList>
    </citation>
    <scope>NUCLEOTIDE SEQUENCE [LARGE SCALE GENOMIC DNA]</scope>
    <source>
        <strain evidence="2">ATCC 39006</strain>
        <strain evidence="3">ATCC 39006 / SC 11482</strain>
    </source>
</reference>
<dbReference type="Proteomes" id="UP000017700">
    <property type="component" value="Chromosome"/>
</dbReference>
<dbReference type="Gene3D" id="2.30.110.10">
    <property type="entry name" value="Electron Transport, Fmn-binding Protein, Chain A"/>
    <property type="match status" value="1"/>
</dbReference>
<dbReference type="InterPro" id="IPR007396">
    <property type="entry name" value="TR_PAI2-type"/>
</dbReference>
<reference evidence="1 4" key="3">
    <citation type="submission" date="2017-11" db="EMBL/GenBank/DDBJ databases">
        <title>Complete genome sequence of Serratia sp. ATCC 39006 LacA.</title>
        <authorList>
            <person name="Hampton H.G."/>
            <person name="Jackson S.A."/>
            <person name="Jauregui R."/>
            <person name="Poulter G.T.M."/>
            <person name="Salmond G.P.C."/>
            <person name="Fineran P.C."/>
        </authorList>
    </citation>
    <scope>NUCLEOTIDE SEQUENCE [LARGE SCALE GENOMIC DNA]</scope>
    <source>
        <strain evidence="1 4">ATCC 39006</strain>
    </source>
</reference>
<dbReference type="EMBL" id="CP025085">
    <property type="protein sequence ID" value="AUH01946.1"/>
    <property type="molecule type" value="Genomic_DNA"/>
</dbReference>
<evidence type="ECO:0000313" key="4">
    <source>
        <dbReference type="Proteomes" id="UP000233778"/>
    </source>
</evidence>
<dbReference type="PANTHER" id="PTHR35802">
    <property type="entry name" value="PROTEASE SYNTHASE AND SPORULATION PROTEIN PAI 2"/>
    <property type="match status" value="1"/>
</dbReference>
<evidence type="ECO:0000313" key="2">
    <source>
        <dbReference type="EMBL" id="AUH06268.1"/>
    </source>
</evidence>
<dbReference type="InterPro" id="IPR012349">
    <property type="entry name" value="Split_barrel_FMN-bd"/>
</dbReference>
<dbReference type="KEGG" id="serq:CWC46_20420"/>
<keyword evidence="3" id="KW-1185">Reference proteome</keyword>
<protein>
    <submittedName>
        <fullName evidence="2">Transcriptional regulator</fullName>
    </submittedName>
</protein>
<proteinExistence type="predicted"/>
<dbReference type="Pfam" id="PF04299">
    <property type="entry name" value="FMN_bind_2"/>
    <property type="match status" value="1"/>
</dbReference>
<dbReference type="EMBL" id="CP025084">
    <property type="protein sequence ID" value="AUH06268.1"/>
    <property type="molecule type" value="Genomic_DNA"/>
</dbReference>
<organism evidence="2 3">
    <name type="scientific">Serratia sp. (strain ATCC 39006)</name>
    <name type="common">Prodigiosinella confusarubida</name>
    <dbReference type="NCBI Taxonomy" id="104623"/>
    <lineage>
        <taxon>Bacteria</taxon>
        <taxon>Pseudomonadati</taxon>
        <taxon>Pseudomonadota</taxon>
        <taxon>Gammaproteobacteria</taxon>
        <taxon>Enterobacterales</taxon>
        <taxon>Pectobacteriaceae</taxon>
        <taxon>Prodigiosinella</taxon>
    </lineage>
</organism>
<dbReference type="KEGG" id="sera:Ser39006_020415"/>
<dbReference type="RefSeq" id="WP_071790847.1">
    <property type="nucleotide sequence ID" value="NZ_CP025084.1"/>
</dbReference>
<dbReference type="Proteomes" id="UP000233778">
    <property type="component" value="Chromosome"/>
</dbReference>
<evidence type="ECO:0000313" key="1">
    <source>
        <dbReference type="EMBL" id="AUH01946.1"/>
    </source>
</evidence>
<dbReference type="PANTHER" id="PTHR35802:SF1">
    <property type="entry name" value="PROTEASE SYNTHASE AND SPORULATION PROTEIN PAI 2"/>
    <property type="match status" value="1"/>
</dbReference>
<gene>
    <name evidence="1" type="ORF">CWC46_20420</name>
    <name evidence="2" type="ORF">Ser39006_020415</name>
</gene>
<reference evidence="2" key="2">
    <citation type="submission" date="2013-09" db="EMBL/GenBank/DDBJ databases">
        <authorList>
            <person name="Wang G."/>
            <person name="Yang Y."/>
            <person name="Su Y."/>
        </authorList>
    </citation>
    <scope>NUCLEOTIDE SEQUENCE</scope>
    <source>
        <strain evidence="2">ATCC 39006</strain>
    </source>
</reference>
<name>A0A2I5TNY1_SERS3</name>
<dbReference type="OrthoDB" id="9794948at2"/>
<sequence>MLTAPCVSAFTSLIAPRKLARRNSNIIISGENLIETHLASGNPQLTSLDSQVCLLNVLGPHAFISTSHYLVRPAVPTWNYASVSLKGISTLMAPHDLSLSLDKMLAFFQPELMQDKETLPDEFRKKLMLGITGIKIEVTEMKGKLKLGQHRSQADQLNVFKQLAGSHEENALYAHFAQQWLKKFRPSVLDGASS</sequence>
<dbReference type="SUPFAM" id="SSF50475">
    <property type="entry name" value="FMN-binding split barrel"/>
    <property type="match status" value="1"/>
</dbReference>
<dbReference type="AlphaFoldDB" id="A0A2I5TNY1"/>